<feature type="non-terminal residue" evidence="1">
    <location>
        <position position="1"/>
    </location>
</feature>
<evidence type="ECO:0000313" key="2">
    <source>
        <dbReference type="Proteomes" id="UP000257109"/>
    </source>
</evidence>
<accession>A0A371I8R0</accession>
<reference evidence="1" key="1">
    <citation type="submission" date="2018-05" db="EMBL/GenBank/DDBJ databases">
        <title>Draft genome of Mucuna pruriens seed.</title>
        <authorList>
            <person name="Nnadi N.E."/>
            <person name="Vos R."/>
            <person name="Hasami M.H."/>
            <person name="Devisetty U.K."/>
            <person name="Aguiy J.C."/>
        </authorList>
    </citation>
    <scope>NUCLEOTIDE SEQUENCE [LARGE SCALE GENOMIC DNA]</scope>
    <source>
        <strain evidence="1">JCA_2017</strain>
    </source>
</reference>
<name>A0A371I8R0_MUCPR</name>
<dbReference type="InterPro" id="IPR036875">
    <property type="entry name" value="Znf_CCHC_sf"/>
</dbReference>
<sequence length="146" mass="16774">MCALTESEYEKVHSYKSSKEIWNTLAPAYEGTFQITRQNRPLVTTLKASKDLKKLLMEELLGTLKTPKDSASKALKVEESCGDTLDEDCSDEDKISFISRKVLFTSDIIIYFFDFPTYTKETKGKTQVVCYECKKLGYFKYECPNL</sequence>
<dbReference type="Proteomes" id="UP000257109">
    <property type="component" value="Unassembled WGS sequence"/>
</dbReference>
<dbReference type="EMBL" id="QJKJ01000645">
    <property type="protein sequence ID" value="RDY11398.1"/>
    <property type="molecule type" value="Genomic_DNA"/>
</dbReference>
<proteinExistence type="predicted"/>
<organism evidence="1 2">
    <name type="scientific">Mucuna pruriens</name>
    <name type="common">Velvet bean</name>
    <name type="synonym">Dolichos pruriens</name>
    <dbReference type="NCBI Taxonomy" id="157652"/>
    <lineage>
        <taxon>Eukaryota</taxon>
        <taxon>Viridiplantae</taxon>
        <taxon>Streptophyta</taxon>
        <taxon>Embryophyta</taxon>
        <taxon>Tracheophyta</taxon>
        <taxon>Spermatophyta</taxon>
        <taxon>Magnoliopsida</taxon>
        <taxon>eudicotyledons</taxon>
        <taxon>Gunneridae</taxon>
        <taxon>Pentapetalae</taxon>
        <taxon>rosids</taxon>
        <taxon>fabids</taxon>
        <taxon>Fabales</taxon>
        <taxon>Fabaceae</taxon>
        <taxon>Papilionoideae</taxon>
        <taxon>50 kb inversion clade</taxon>
        <taxon>NPAAA clade</taxon>
        <taxon>indigoferoid/millettioid clade</taxon>
        <taxon>Phaseoleae</taxon>
        <taxon>Mucuna</taxon>
    </lineage>
</organism>
<keyword evidence="2" id="KW-1185">Reference proteome</keyword>
<dbReference type="GO" id="GO:0003676">
    <property type="term" value="F:nucleic acid binding"/>
    <property type="evidence" value="ECO:0007669"/>
    <property type="project" value="InterPro"/>
</dbReference>
<protein>
    <recommendedName>
        <fullName evidence="3">CCHC-type domain-containing protein</fullName>
    </recommendedName>
</protein>
<evidence type="ECO:0000313" key="1">
    <source>
        <dbReference type="EMBL" id="RDY11398.1"/>
    </source>
</evidence>
<comment type="caution">
    <text evidence="1">The sequence shown here is derived from an EMBL/GenBank/DDBJ whole genome shotgun (WGS) entry which is preliminary data.</text>
</comment>
<gene>
    <name evidence="1" type="ORF">CR513_03955</name>
</gene>
<dbReference type="GO" id="GO:0008270">
    <property type="term" value="F:zinc ion binding"/>
    <property type="evidence" value="ECO:0007669"/>
    <property type="project" value="InterPro"/>
</dbReference>
<dbReference type="SUPFAM" id="SSF57756">
    <property type="entry name" value="Retrovirus zinc finger-like domains"/>
    <property type="match status" value="1"/>
</dbReference>
<evidence type="ECO:0008006" key="3">
    <source>
        <dbReference type="Google" id="ProtNLM"/>
    </source>
</evidence>
<dbReference type="AlphaFoldDB" id="A0A371I8R0"/>